<evidence type="ECO:0000313" key="3">
    <source>
        <dbReference type="EMBL" id="ODR95375.1"/>
    </source>
</evidence>
<dbReference type="PROSITE" id="PS51273">
    <property type="entry name" value="GATASE_TYPE_1"/>
    <property type="match status" value="1"/>
</dbReference>
<dbReference type="PRINTS" id="PR00097">
    <property type="entry name" value="ANTSNTHASEII"/>
</dbReference>
<dbReference type="PRINTS" id="PR00099">
    <property type="entry name" value="CPSGATASE"/>
</dbReference>
<sequence>MLTLIDNYDSFTYNLVHFLGELGASTQVYRNDKVTVDEVLAEGPEAIVLSPGPCDPDRAGICLELIARAGPVVPILGVCLGHQAIGQVYGGKVVRAPYLMHGKLSKVHHTGKGLFAGLPQDFSATRYHSLVVDRDTLPEELEITAETADGIIMGLQHKRYPVHGVQFHPESIASEHGHQLLANFLDLARVERARRGTSKKEAVGAL</sequence>
<dbReference type="PANTHER" id="PTHR43418:SF4">
    <property type="entry name" value="MULTIFUNCTIONAL TRYPTOPHAN BIOSYNTHESIS PROTEIN"/>
    <property type="match status" value="1"/>
</dbReference>
<dbReference type="Pfam" id="PF00117">
    <property type="entry name" value="GATase"/>
    <property type="match status" value="1"/>
</dbReference>
<dbReference type="GO" id="GO:0000162">
    <property type="term" value="P:L-tryptophan biosynthetic process"/>
    <property type="evidence" value="ECO:0007669"/>
    <property type="project" value="TreeGrafter"/>
</dbReference>
<dbReference type="NCBIfam" id="TIGR00566">
    <property type="entry name" value="trpG_papA"/>
    <property type="match status" value="1"/>
</dbReference>
<dbReference type="Proteomes" id="UP000094472">
    <property type="component" value="Unassembled WGS sequence"/>
</dbReference>
<gene>
    <name evidence="3" type="ORF">AUC69_02355</name>
</gene>
<proteinExistence type="predicted"/>
<dbReference type="PANTHER" id="PTHR43418">
    <property type="entry name" value="MULTIFUNCTIONAL TRYPTOPHAN BIOSYNTHESIS PROTEIN-RELATED"/>
    <property type="match status" value="1"/>
</dbReference>
<dbReference type="FunFam" id="3.40.50.880:FF:000003">
    <property type="entry name" value="Anthranilate synthase component II"/>
    <property type="match status" value="1"/>
</dbReference>
<keyword evidence="4" id="KW-1185">Reference proteome</keyword>
<dbReference type="OrthoDB" id="9803598at2"/>
<evidence type="ECO:0000256" key="1">
    <source>
        <dbReference type="ARBA" id="ARBA00022962"/>
    </source>
</evidence>
<organism evidence="3 4">
    <name type="scientific">Methyloceanibacter superfactus</name>
    <dbReference type="NCBI Taxonomy" id="1774969"/>
    <lineage>
        <taxon>Bacteria</taxon>
        <taxon>Pseudomonadati</taxon>
        <taxon>Pseudomonadota</taxon>
        <taxon>Alphaproteobacteria</taxon>
        <taxon>Hyphomicrobiales</taxon>
        <taxon>Hyphomicrobiaceae</taxon>
        <taxon>Methyloceanibacter</taxon>
    </lineage>
</organism>
<dbReference type="STRING" id="1774969.AUC69_02355"/>
<dbReference type="PRINTS" id="PR00096">
    <property type="entry name" value="GATASE"/>
</dbReference>
<reference evidence="3 4" key="1">
    <citation type="journal article" date="2016" name="Environ. Microbiol.">
        <title>New Methyloceanibacter diversity from North Sea sediments includes methanotroph containing solely the soluble methane monooxygenase.</title>
        <authorList>
            <person name="Vekeman B."/>
            <person name="Kerckhof F.M."/>
            <person name="Cremers G."/>
            <person name="de Vos P."/>
            <person name="Vandamme P."/>
            <person name="Boon N."/>
            <person name="Op den Camp H.J."/>
            <person name="Heylen K."/>
        </authorList>
    </citation>
    <scope>NUCLEOTIDE SEQUENCE [LARGE SCALE GENOMIC DNA]</scope>
    <source>
        <strain evidence="3 4">R-67175</strain>
    </source>
</reference>
<dbReference type="InterPro" id="IPR050472">
    <property type="entry name" value="Anth_synth/Amidotransfase"/>
</dbReference>
<dbReference type="GO" id="GO:0005829">
    <property type="term" value="C:cytosol"/>
    <property type="evidence" value="ECO:0007669"/>
    <property type="project" value="TreeGrafter"/>
</dbReference>
<dbReference type="InterPro" id="IPR029062">
    <property type="entry name" value="Class_I_gatase-like"/>
</dbReference>
<dbReference type="Gene3D" id="3.40.50.880">
    <property type="match status" value="1"/>
</dbReference>
<dbReference type="InterPro" id="IPR006221">
    <property type="entry name" value="TrpG/PapA_dom"/>
</dbReference>
<keyword evidence="1" id="KW-0315">Glutamine amidotransferase</keyword>
<feature type="domain" description="Glutamine amidotransferase" evidence="2">
    <location>
        <begin position="4"/>
        <end position="185"/>
    </location>
</feature>
<accession>A0A1E3VPA6</accession>
<dbReference type="AlphaFoldDB" id="A0A1E3VPA6"/>
<name>A0A1E3VPA6_9HYPH</name>
<dbReference type="SUPFAM" id="SSF52317">
    <property type="entry name" value="Class I glutamine amidotransferase-like"/>
    <property type="match status" value="1"/>
</dbReference>
<dbReference type="RefSeq" id="WP_069442641.1">
    <property type="nucleotide sequence ID" value="NZ_LPWF01000034.1"/>
</dbReference>
<dbReference type="GO" id="GO:0004049">
    <property type="term" value="F:anthranilate synthase activity"/>
    <property type="evidence" value="ECO:0007669"/>
    <property type="project" value="TreeGrafter"/>
</dbReference>
<protein>
    <submittedName>
        <fullName evidence="3">Anthranilate synthase</fullName>
    </submittedName>
</protein>
<dbReference type="InterPro" id="IPR017926">
    <property type="entry name" value="GATASE"/>
</dbReference>
<dbReference type="EMBL" id="LPWF01000034">
    <property type="protein sequence ID" value="ODR95375.1"/>
    <property type="molecule type" value="Genomic_DNA"/>
</dbReference>
<dbReference type="CDD" id="cd01743">
    <property type="entry name" value="GATase1_Anthranilate_Synthase"/>
    <property type="match status" value="1"/>
</dbReference>
<comment type="caution">
    <text evidence="3">The sequence shown here is derived from an EMBL/GenBank/DDBJ whole genome shotgun (WGS) entry which is preliminary data.</text>
</comment>
<evidence type="ECO:0000313" key="4">
    <source>
        <dbReference type="Proteomes" id="UP000094472"/>
    </source>
</evidence>
<evidence type="ECO:0000259" key="2">
    <source>
        <dbReference type="Pfam" id="PF00117"/>
    </source>
</evidence>